<dbReference type="Proteomes" id="UP000198599">
    <property type="component" value="Unassembled WGS sequence"/>
</dbReference>
<sequence>MQTLTQARKPAPEGYQVGSDLACTPGEVVFRNDLFELIQYTPRTKKVRAGDDRLASVTLMAAQVDFAEAGELLLFVDESQVAFIEDMMWDQGYLDRPQMTRTFASIRAEDLIYTRAVNRYFLGKDDIPTNIFASGAGRALCGA</sequence>
<evidence type="ECO:0000313" key="4">
    <source>
        <dbReference type="EMBL" id="SFO19463.1"/>
    </source>
</evidence>
<name>A0A1I5F724_9RHOB</name>
<evidence type="ECO:0000313" key="5">
    <source>
        <dbReference type="Proteomes" id="UP000198599"/>
    </source>
</evidence>
<organism evidence="4 5">
    <name type="scientific">Roseovarius lutimaris</name>
    <dbReference type="NCBI Taxonomy" id="1005928"/>
    <lineage>
        <taxon>Bacteria</taxon>
        <taxon>Pseudomonadati</taxon>
        <taxon>Pseudomonadota</taxon>
        <taxon>Alphaproteobacteria</taxon>
        <taxon>Rhodobacterales</taxon>
        <taxon>Roseobacteraceae</taxon>
        <taxon>Roseovarius</taxon>
    </lineage>
</organism>
<protein>
    <submittedName>
        <fullName evidence="4">Poly-beta-hydroxybutyrate polymerase (PhaC) N-terminus</fullName>
    </submittedName>
</protein>
<feature type="domain" description="Poly-beta-hydroxybutyrate polymerase N-terminal" evidence="3">
    <location>
        <begin position="12"/>
        <end position="48"/>
    </location>
</feature>
<keyword evidence="1" id="KW-0808">Transferase</keyword>
<keyword evidence="2" id="KW-0012">Acyltransferase</keyword>
<reference evidence="5" key="1">
    <citation type="submission" date="2016-10" db="EMBL/GenBank/DDBJ databases">
        <authorList>
            <person name="Varghese N."/>
            <person name="Submissions S."/>
        </authorList>
    </citation>
    <scope>NUCLEOTIDE SEQUENCE [LARGE SCALE GENOMIC DNA]</scope>
    <source>
        <strain evidence="5">DSM 28463</strain>
    </source>
</reference>
<accession>A0A1I5F724</accession>
<dbReference type="PANTHER" id="PTHR36837">
    <property type="entry name" value="POLY(3-HYDROXYALKANOATE) POLYMERASE SUBUNIT PHAC"/>
    <property type="match status" value="1"/>
</dbReference>
<dbReference type="STRING" id="1005928.SAMN04487859_118109"/>
<keyword evidence="5" id="KW-1185">Reference proteome</keyword>
<dbReference type="GO" id="GO:0042619">
    <property type="term" value="P:poly-hydroxybutyrate biosynthetic process"/>
    <property type="evidence" value="ECO:0007669"/>
    <property type="project" value="InterPro"/>
</dbReference>
<dbReference type="PANTHER" id="PTHR36837:SF5">
    <property type="entry name" value="POLY-3-HYDROXYBUTYRATE SYNTHASE"/>
    <property type="match status" value="1"/>
</dbReference>
<dbReference type="InterPro" id="IPR051321">
    <property type="entry name" value="PHA/PHB_synthase"/>
</dbReference>
<evidence type="ECO:0000256" key="1">
    <source>
        <dbReference type="ARBA" id="ARBA00022679"/>
    </source>
</evidence>
<dbReference type="Pfam" id="PF07167">
    <property type="entry name" value="PhaC_N"/>
    <property type="match status" value="1"/>
</dbReference>
<dbReference type="EMBL" id="FOVP01000018">
    <property type="protein sequence ID" value="SFO19463.1"/>
    <property type="molecule type" value="Genomic_DNA"/>
</dbReference>
<dbReference type="InterPro" id="IPR029058">
    <property type="entry name" value="AB_hydrolase_fold"/>
</dbReference>
<dbReference type="AlphaFoldDB" id="A0A1I5F724"/>
<evidence type="ECO:0000259" key="3">
    <source>
        <dbReference type="Pfam" id="PF07167"/>
    </source>
</evidence>
<dbReference type="GO" id="GO:0016746">
    <property type="term" value="F:acyltransferase activity"/>
    <property type="evidence" value="ECO:0007669"/>
    <property type="project" value="UniProtKB-KW"/>
</dbReference>
<dbReference type="InterPro" id="IPR010941">
    <property type="entry name" value="PhaC_N"/>
</dbReference>
<evidence type="ECO:0000256" key="2">
    <source>
        <dbReference type="ARBA" id="ARBA00023315"/>
    </source>
</evidence>
<proteinExistence type="predicted"/>
<dbReference type="SUPFAM" id="SSF53474">
    <property type="entry name" value="alpha/beta-Hydrolases"/>
    <property type="match status" value="1"/>
</dbReference>
<gene>
    <name evidence="4" type="ORF">SAMN04487859_118109</name>
</gene>